<sequence>MSFRAYFKLNNTRLCETVLGSVQNALLMNRRNAPNGAETSGEEGYPMADRVTYRYYLGQIRLIQHQIEAGAEHLRWAFDHCTNAQLHNKRKILIPLVAAYLVMGRYASRSLLEECQLTSEFGNMIRYHQLGYGAGVRREIERHCDWLRTKGLYMILYEKAMLGAWRNLFRRCLQLAPGASGSSNAPPTLCMNLLVGPARLAWEDASLGLDDIECIAANLVDQGLMKAYILHSKGLIVLQKGPYFGFPPLASTYLA</sequence>
<dbReference type="InterPro" id="IPR045114">
    <property type="entry name" value="Csn12-like"/>
</dbReference>
<keyword evidence="2" id="KW-1185">Reference proteome</keyword>
<name>A0A2N1J962_9BASI</name>
<accession>A0A2N1J962</accession>
<dbReference type="STRING" id="2020962.A0A2N1J962"/>
<dbReference type="EMBL" id="KZ454992">
    <property type="protein sequence ID" value="PKI83099.1"/>
    <property type="molecule type" value="Genomic_DNA"/>
</dbReference>
<dbReference type="PANTHER" id="PTHR12732:SF8">
    <property type="entry name" value="NUCLEAR MRNA EXPORT PROTEIN THP1"/>
    <property type="match status" value="1"/>
</dbReference>
<dbReference type="Proteomes" id="UP000232875">
    <property type="component" value="Unassembled WGS sequence"/>
</dbReference>
<dbReference type="PANTHER" id="PTHR12732">
    <property type="entry name" value="UNCHARACTERIZED PROTEASOME COMPONENT REGION PCI-CONTAINING"/>
    <property type="match status" value="1"/>
</dbReference>
<dbReference type="GO" id="GO:0070390">
    <property type="term" value="C:transcription export complex 2"/>
    <property type="evidence" value="ECO:0007669"/>
    <property type="project" value="TreeGrafter"/>
</dbReference>
<dbReference type="InterPro" id="IPR036388">
    <property type="entry name" value="WH-like_DNA-bd_sf"/>
</dbReference>
<protein>
    <recommendedName>
        <fullName evidence="3">PCI domain-containing protein</fullName>
    </recommendedName>
</protein>
<dbReference type="GO" id="GO:0000973">
    <property type="term" value="P:post-transcriptional tethering of RNA polymerase II gene DNA at nuclear periphery"/>
    <property type="evidence" value="ECO:0007669"/>
    <property type="project" value="TreeGrafter"/>
</dbReference>
<dbReference type="GO" id="GO:0003690">
    <property type="term" value="F:double-stranded DNA binding"/>
    <property type="evidence" value="ECO:0007669"/>
    <property type="project" value="InterPro"/>
</dbReference>
<gene>
    <name evidence="1" type="ORF">MVES_002742</name>
</gene>
<dbReference type="GO" id="GO:0006368">
    <property type="term" value="P:transcription elongation by RNA polymerase II"/>
    <property type="evidence" value="ECO:0007669"/>
    <property type="project" value="TreeGrafter"/>
</dbReference>
<dbReference type="GO" id="GO:0016973">
    <property type="term" value="P:poly(A)+ mRNA export from nucleus"/>
    <property type="evidence" value="ECO:0007669"/>
    <property type="project" value="TreeGrafter"/>
</dbReference>
<proteinExistence type="predicted"/>
<evidence type="ECO:0000313" key="1">
    <source>
        <dbReference type="EMBL" id="PKI83099.1"/>
    </source>
</evidence>
<dbReference type="Gene3D" id="1.10.10.10">
    <property type="entry name" value="Winged helix-like DNA-binding domain superfamily/Winged helix DNA-binding domain"/>
    <property type="match status" value="1"/>
</dbReference>
<evidence type="ECO:0000313" key="2">
    <source>
        <dbReference type="Proteomes" id="UP000232875"/>
    </source>
</evidence>
<dbReference type="GO" id="GO:0003723">
    <property type="term" value="F:RNA binding"/>
    <property type="evidence" value="ECO:0007669"/>
    <property type="project" value="InterPro"/>
</dbReference>
<reference evidence="1 2" key="1">
    <citation type="submission" date="2017-10" db="EMBL/GenBank/DDBJ databases">
        <title>A novel species of cold-tolerant Malassezia isolated from bats.</title>
        <authorList>
            <person name="Lorch J.M."/>
            <person name="Palmer J.M."/>
            <person name="Vanderwolf K.J."/>
            <person name="Schmidt K.Z."/>
            <person name="Verant M.L."/>
            <person name="Weller T.J."/>
            <person name="Blehert D.S."/>
        </authorList>
    </citation>
    <scope>NUCLEOTIDE SEQUENCE [LARGE SCALE GENOMIC DNA]</scope>
    <source>
        <strain evidence="1 2">NWHC:44797-103</strain>
    </source>
</reference>
<dbReference type="AlphaFoldDB" id="A0A2N1J962"/>
<evidence type="ECO:0008006" key="3">
    <source>
        <dbReference type="Google" id="ProtNLM"/>
    </source>
</evidence>
<dbReference type="OrthoDB" id="5404651at2759"/>
<organism evidence="1 2">
    <name type="scientific">Malassezia vespertilionis</name>
    <dbReference type="NCBI Taxonomy" id="2020962"/>
    <lineage>
        <taxon>Eukaryota</taxon>
        <taxon>Fungi</taxon>
        <taxon>Dikarya</taxon>
        <taxon>Basidiomycota</taxon>
        <taxon>Ustilaginomycotina</taxon>
        <taxon>Malasseziomycetes</taxon>
        <taxon>Malasseziales</taxon>
        <taxon>Malasseziaceae</taxon>
        <taxon>Malassezia</taxon>
    </lineage>
</organism>